<dbReference type="RefSeq" id="WP_015327480.1">
    <property type="nucleotide sequence ID" value="NC_019978.1"/>
</dbReference>
<sequence>MKKVFRELMVTGLGALFLTKDKLTELVDDLVEQGKMSREEAAEFVDQMIADAQKQRETMKEKVKEELKGSLQNEERVNQLEERVRNLELQVKALEKKLQNNGENKKGIEVDDT</sequence>
<gene>
    <name evidence="2" type="ordered locus">Halha_1851</name>
</gene>
<dbReference type="HOGENOM" id="CLU_131526_3_1_9"/>
<reference evidence="3" key="1">
    <citation type="submission" date="2012-02" db="EMBL/GenBank/DDBJ databases">
        <title>The complete genome of Halobacteroides halobius DSM 5150.</title>
        <authorList>
            <person name="Lucas S."/>
            <person name="Copeland A."/>
            <person name="Lapidus A."/>
            <person name="Glavina del Rio T."/>
            <person name="Dalin E."/>
            <person name="Tice H."/>
            <person name="Bruce D."/>
            <person name="Goodwin L."/>
            <person name="Pitluck S."/>
            <person name="Peters L."/>
            <person name="Mikhailova N."/>
            <person name="Gu W."/>
            <person name="Kyrpides N."/>
            <person name="Mavromatis K."/>
            <person name="Ivanova N."/>
            <person name="Brettin T."/>
            <person name="Detter J.C."/>
            <person name="Han C."/>
            <person name="Larimer F."/>
            <person name="Land M."/>
            <person name="Hauser L."/>
            <person name="Markowitz V."/>
            <person name="Cheng J.-F."/>
            <person name="Hugenholtz P."/>
            <person name="Woyke T."/>
            <person name="Wu D."/>
            <person name="Tindall B."/>
            <person name="Pomrenke H."/>
            <person name="Brambilla E."/>
            <person name="Klenk H.-P."/>
            <person name="Eisen J.A."/>
        </authorList>
    </citation>
    <scope>NUCLEOTIDE SEQUENCE [LARGE SCALE GENOMIC DNA]</scope>
    <source>
        <strain evidence="3">ATCC 35273 / DSM 5150 / MD-1</strain>
    </source>
</reference>
<dbReference type="eggNOG" id="COG3937">
    <property type="taxonomic scope" value="Bacteria"/>
</dbReference>
<evidence type="ECO:0008006" key="4">
    <source>
        <dbReference type="Google" id="ProtNLM"/>
    </source>
</evidence>
<proteinExistence type="predicted"/>
<evidence type="ECO:0000313" key="3">
    <source>
        <dbReference type="Proteomes" id="UP000010880"/>
    </source>
</evidence>
<protein>
    <recommendedName>
        <fullName evidence="4">Polyhydroxyalkanoate synthesis regulator phasin</fullName>
    </recommendedName>
</protein>
<dbReference type="EMBL" id="CP003359">
    <property type="protein sequence ID" value="AGB41764.1"/>
    <property type="molecule type" value="Genomic_DNA"/>
</dbReference>
<accession>L0KBL6</accession>
<dbReference type="KEGG" id="hhl:Halha_1851"/>
<organism evidence="2 3">
    <name type="scientific">Halobacteroides halobius (strain ATCC 35273 / DSM 5150 / MD-1)</name>
    <dbReference type="NCBI Taxonomy" id="748449"/>
    <lineage>
        <taxon>Bacteria</taxon>
        <taxon>Bacillati</taxon>
        <taxon>Bacillota</taxon>
        <taxon>Clostridia</taxon>
        <taxon>Halanaerobiales</taxon>
        <taxon>Halobacteroidaceae</taxon>
        <taxon>Halobacteroides</taxon>
    </lineage>
</organism>
<dbReference type="OrthoDB" id="2112578at2"/>
<dbReference type="AlphaFoldDB" id="L0KBL6"/>
<dbReference type="STRING" id="748449.Halha_1851"/>
<evidence type="ECO:0000256" key="1">
    <source>
        <dbReference type="SAM" id="Coils"/>
    </source>
</evidence>
<evidence type="ECO:0000313" key="2">
    <source>
        <dbReference type="EMBL" id="AGB41764.1"/>
    </source>
</evidence>
<dbReference type="PANTHER" id="PTHR38664">
    <property type="entry name" value="SLR0058 PROTEIN"/>
    <property type="match status" value="1"/>
</dbReference>
<dbReference type="PANTHER" id="PTHR38664:SF1">
    <property type="entry name" value="SLR0058 PROTEIN"/>
    <property type="match status" value="1"/>
</dbReference>
<name>L0KBL6_HALHC</name>
<keyword evidence="1" id="KW-0175">Coiled coil</keyword>
<feature type="coiled-coil region" evidence="1">
    <location>
        <begin position="42"/>
        <end position="104"/>
    </location>
</feature>
<dbReference type="Proteomes" id="UP000010880">
    <property type="component" value="Chromosome"/>
</dbReference>
<dbReference type="InterPro" id="IPR008769">
    <property type="entry name" value="PhaF_PhaI"/>
</dbReference>
<keyword evidence="3" id="KW-1185">Reference proteome</keyword>